<name>A0A1H0K4Y6_9GAMM</name>
<evidence type="ECO:0000313" key="3">
    <source>
        <dbReference type="Proteomes" id="UP000199075"/>
    </source>
</evidence>
<dbReference type="Gene3D" id="3.30.10.10">
    <property type="entry name" value="Trypsin Inhibitor V, subunit A"/>
    <property type="match status" value="1"/>
</dbReference>
<dbReference type="AlphaFoldDB" id="A0A1H0K4Y6"/>
<dbReference type="EMBL" id="FNIV01000007">
    <property type="protein sequence ID" value="SDO51075.1"/>
    <property type="molecule type" value="Genomic_DNA"/>
</dbReference>
<dbReference type="Pfam" id="PF11720">
    <property type="entry name" value="Inhibitor_I78"/>
    <property type="match status" value="1"/>
</dbReference>
<organism evidence="2 3">
    <name type="scientific">Halomonas shengliensis</name>
    <dbReference type="NCBI Taxonomy" id="419597"/>
    <lineage>
        <taxon>Bacteria</taxon>
        <taxon>Pseudomonadati</taxon>
        <taxon>Pseudomonadota</taxon>
        <taxon>Gammaproteobacteria</taxon>
        <taxon>Oceanospirillales</taxon>
        <taxon>Halomonadaceae</taxon>
        <taxon>Halomonas</taxon>
    </lineage>
</organism>
<evidence type="ECO:0000256" key="1">
    <source>
        <dbReference type="SAM" id="SignalP"/>
    </source>
</evidence>
<accession>A0A1H0K4Y6</accession>
<keyword evidence="3" id="KW-1185">Reference proteome</keyword>
<sequence length="108" mass="11466">MRERRWFPLGLGLALLLAGCGGLNTAPSPEPAPPPPRVADGDACGAERVQDRIGRAYDAALGEAIRAESGAVSMRVVRPGEAVTLDYRPERLNVRLDEDDVIAEIACG</sequence>
<protein>
    <submittedName>
        <fullName evidence="2">Peptidase inhibitor I78 family protein</fullName>
    </submittedName>
</protein>
<dbReference type="RefSeq" id="WP_089679548.1">
    <property type="nucleotide sequence ID" value="NZ_FNIV01000007.1"/>
</dbReference>
<reference evidence="3" key="1">
    <citation type="submission" date="2016-10" db="EMBL/GenBank/DDBJ databases">
        <authorList>
            <person name="Varghese N."/>
            <person name="Submissions S."/>
        </authorList>
    </citation>
    <scope>NUCLEOTIDE SEQUENCE [LARGE SCALE GENOMIC DNA]</scope>
    <source>
        <strain evidence="3">CGMCC 1.6444</strain>
    </source>
</reference>
<dbReference type="STRING" id="419597.SAMN04487957_10775"/>
<feature type="chain" id="PRO_5011518495" evidence="1">
    <location>
        <begin position="26"/>
        <end position="108"/>
    </location>
</feature>
<dbReference type="InterPro" id="IPR021719">
    <property type="entry name" value="Prot_inh_I78"/>
</dbReference>
<dbReference type="PANTHER" id="PTHR39600">
    <property type="entry name" value="PEPTIDASE INHIBITOR I78 FAMILY PROTEIN"/>
    <property type="match status" value="1"/>
</dbReference>
<dbReference type="OrthoDB" id="6049927at2"/>
<dbReference type="PANTHER" id="PTHR39600:SF1">
    <property type="entry name" value="PEPTIDASE INHIBITOR I78 FAMILY PROTEIN"/>
    <property type="match status" value="1"/>
</dbReference>
<proteinExistence type="predicted"/>
<dbReference type="PROSITE" id="PS51257">
    <property type="entry name" value="PROKAR_LIPOPROTEIN"/>
    <property type="match status" value="1"/>
</dbReference>
<dbReference type="Proteomes" id="UP000199075">
    <property type="component" value="Unassembled WGS sequence"/>
</dbReference>
<evidence type="ECO:0000313" key="2">
    <source>
        <dbReference type="EMBL" id="SDO51075.1"/>
    </source>
</evidence>
<keyword evidence="1" id="KW-0732">Signal</keyword>
<gene>
    <name evidence="2" type="ORF">SAMN04487957_10775</name>
</gene>
<feature type="signal peptide" evidence="1">
    <location>
        <begin position="1"/>
        <end position="25"/>
    </location>
</feature>